<comment type="subcellular location">
    <subcellularLocation>
        <location evidence="2">Cytoplasm</location>
    </subcellularLocation>
    <subcellularLocation>
        <location evidence="1">Nucleus</location>
    </subcellularLocation>
</comment>
<dbReference type="Pfam" id="PF22061">
    <property type="entry name" value="CSN7_HB_subdom"/>
    <property type="match status" value="1"/>
</dbReference>
<dbReference type="Pfam" id="PF18392">
    <property type="entry name" value="CSN7a_helixI"/>
    <property type="match status" value="1"/>
</dbReference>
<dbReference type="PANTHER" id="PTHR15350:SF5">
    <property type="entry name" value="COP9 SIGNALOSOME COMPLEX SUBUNIT 7"/>
    <property type="match status" value="1"/>
</dbReference>
<dbReference type="VEuPathDB" id="VectorBase:AMEC014550"/>
<evidence type="ECO:0000313" key="8">
    <source>
        <dbReference type="EnsemblMetazoa" id="AMEC014550-PA"/>
    </source>
</evidence>
<dbReference type="STRING" id="34690.A0A182U609"/>
<feature type="domain" description="PCI" evidence="7">
    <location>
        <begin position="1"/>
        <end position="171"/>
    </location>
</feature>
<proteinExistence type="inferred from homology"/>
<dbReference type="InterPro" id="IPR000717">
    <property type="entry name" value="PCI_dom"/>
</dbReference>
<evidence type="ECO:0000256" key="6">
    <source>
        <dbReference type="ARBA" id="ARBA00023242"/>
    </source>
</evidence>
<reference evidence="9" key="1">
    <citation type="submission" date="2014-01" db="EMBL/GenBank/DDBJ databases">
        <title>The Genome Sequence of Anopheles melas CM1001059_A (V2).</title>
        <authorList>
            <consortium name="The Broad Institute Genomics Platform"/>
            <person name="Neafsey D.E."/>
            <person name="Besansky N."/>
            <person name="Howell P."/>
            <person name="Walton C."/>
            <person name="Young S.K."/>
            <person name="Zeng Q."/>
            <person name="Gargeya S."/>
            <person name="Fitzgerald M."/>
            <person name="Haas B."/>
            <person name="Abouelleil A."/>
            <person name="Allen A.W."/>
            <person name="Alvarado L."/>
            <person name="Arachchi H.M."/>
            <person name="Berlin A.M."/>
            <person name="Chapman S.B."/>
            <person name="Gainer-Dewar J."/>
            <person name="Goldberg J."/>
            <person name="Griggs A."/>
            <person name="Gujja S."/>
            <person name="Hansen M."/>
            <person name="Howarth C."/>
            <person name="Imamovic A."/>
            <person name="Ireland A."/>
            <person name="Larimer J."/>
            <person name="McCowan C."/>
            <person name="Murphy C."/>
            <person name="Pearson M."/>
            <person name="Poon T.W."/>
            <person name="Priest M."/>
            <person name="Roberts A."/>
            <person name="Saif S."/>
            <person name="Shea T."/>
            <person name="Sisk P."/>
            <person name="Sykes S."/>
            <person name="Wortman J."/>
            <person name="Nusbaum C."/>
            <person name="Birren B."/>
        </authorList>
    </citation>
    <scope>NUCLEOTIDE SEQUENCE [LARGE SCALE GENOMIC DNA]</scope>
    <source>
        <strain evidence="9">CM1001059</strain>
    </source>
</reference>
<name>A0A182U609_9DIPT</name>
<keyword evidence="9" id="KW-1185">Reference proteome</keyword>
<organism evidence="8 9">
    <name type="scientific">Anopheles melas</name>
    <dbReference type="NCBI Taxonomy" id="34690"/>
    <lineage>
        <taxon>Eukaryota</taxon>
        <taxon>Metazoa</taxon>
        <taxon>Ecdysozoa</taxon>
        <taxon>Arthropoda</taxon>
        <taxon>Hexapoda</taxon>
        <taxon>Insecta</taxon>
        <taxon>Pterygota</taxon>
        <taxon>Neoptera</taxon>
        <taxon>Endopterygota</taxon>
        <taxon>Diptera</taxon>
        <taxon>Nematocera</taxon>
        <taxon>Culicoidea</taxon>
        <taxon>Culicidae</taxon>
        <taxon>Anophelinae</taxon>
        <taxon>Anopheles</taxon>
    </lineage>
</organism>
<dbReference type="SMART" id="SM00088">
    <property type="entry name" value="PINT"/>
    <property type="match status" value="1"/>
</dbReference>
<keyword evidence="5" id="KW-0736">Signalosome</keyword>
<dbReference type="AlphaFoldDB" id="A0A182U609"/>
<evidence type="ECO:0000256" key="5">
    <source>
        <dbReference type="ARBA" id="ARBA00022790"/>
    </source>
</evidence>
<sequence length="336" mass="37934">MTPELSNFETDSPARQQYSAHNPIEQYVLLAKGAKGAACTELIKQVLEAPGVHVFGELLAMPNIEELQNGPHANYYNTLNLFAYGTYRQYLENQTKLIQLSPAMQKKLQHLTVVSLAIKSKCIPYNELLDELDIKNVRVLEDLIIEAIYADVIHGKLDQKNKQLEVDYAIGRDIRKGDVKEIASTLQEWSDSCETILLCLETQINRANTEKQKRIKHKESIDQEIANLKKAIKTQAVESDEAMATDTCRDIVGGLDLRKKPAKSKSLKGSDVHQISRVVRVIGVSTQRLIRVLAIGIRSYFEQGRHRINAKSCYAASQPKSHYVFHCFHHGWIAVV</sequence>
<dbReference type="PROSITE" id="PS50250">
    <property type="entry name" value="PCI"/>
    <property type="match status" value="1"/>
</dbReference>
<keyword evidence="6" id="KW-0539">Nucleus</keyword>
<dbReference type="EnsemblMetazoa" id="AMEC014550-RA">
    <property type="protein sequence ID" value="AMEC014550-PA"/>
    <property type="gene ID" value="AMEC014550"/>
</dbReference>
<reference evidence="8" key="2">
    <citation type="submission" date="2020-05" db="UniProtKB">
        <authorList>
            <consortium name="EnsemblMetazoa"/>
        </authorList>
    </citation>
    <scope>IDENTIFICATION</scope>
    <source>
        <strain evidence="8">CM1001059</strain>
    </source>
</reference>
<comment type="similarity">
    <text evidence="3">Belongs to the CSN7/EIF3M family. CSN7 subfamily.</text>
</comment>
<dbReference type="GO" id="GO:0010387">
    <property type="term" value="P:COP9 signalosome assembly"/>
    <property type="evidence" value="ECO:0007669"/>
    <property type="project" value="InterPro"/>
</dbReference>
<evidence type="ECO:0000256" key="2">
    <source>
        <dbReference type="ARBA" id="ARBA00004496"/>
    </source>
</evidence>
<evidence type="ECO:0000313" key="9">
    <source>
        <dbReference type="Proteomes" id="UP000075902"/>
    </source>
</evidence>
<keyword evidence="4" id="KW-0963">Cytoplasm</keyword>
<dbReference type="GO" id="GO:0005737">
    <property type="term" value="C:cytoplasm"/>
    <property type="evidence" value="ECO:0007669"/>
    <property type="project" value="UniProtKB-SubCell"/>
</dbReference>
<evidence type="ECO:0000256" key="4">
    <source>
        <dbReference type="ARBA" id="ARBA00022490"/>
    </source>
</evidence>
<dbReference type="Proteomes" id="UP000075902">
    <property type="component" value="Unassembled WGS sequence"/>
</dbReference>
<dbReference type="InterPro" id="IPR041481">
    <property type="entry name" value="CSN7_helixI"/>
</dbReference>
<evidence type="ECO:0000259" key="7">
    <source>
        <dbReference type="PROSITE" id="PS50250"/>
    </source>
</evidence>
<protein>
    <recommendedName>
        <fullName evidence="7">PCI domain-containing protein</fullName>
    </recommendedName>
</protein>
<accession>A0A182U609</accession>
<dbReference type="InterPro" id="IPR045237">
    <property type="entry name" value="COPS7/eIF3m"/>
</dbReference>
<dbReference type="GO" id="GO:0008180">
    <property type="term" value="C:COP9 signalosome"/>
    <property type="evidence" value="ECO:0007669"/>
    <property type="project" value="UniProtKB-KW"/>
</dbReference>
<evidence type="ECO:0000256" key="1">
    <source>
        <dbReference type="ARBA" id="ARBA00004123"/>
    </source>
</evidence>
<dbReference type="PANTHER" id="PTHR15350">
    <property type="entry name" value="COP9 SIGNALOSOME COMPLEX SUBUNIT 7/DENDRITIC CELL PROTEIN GA17"/>
    <property type="match status" value="1"/>
</dbReference>
<evidence type="ECO:0000256" key="3">
    <source>
        <dbReference type="ARBA" id="ARBA00008482"/>
    </source>
</evidence>
<dbReference type="Pfam" id="PF01399">
    <property type="entry name" value="PCI"/>
    <property type="match status" value="1"/>
</dbReference>